<protein>
    <submittedName>
        <fullName evidence="2">Uncharacterized protein</fullName>
    </submittedName>
</protein>
<keyword evidence="1" id="KW-0732">Signal</keyword>
<evidence type="ECO:0000256" key="1">
    <source>
        <dbReference type="SAM" id="SignalP"/>
    </source>
</evidence>
<evidence type="ECO:0000313" key="3">
    <source>
        <dbReference type="Proteomes" id="UP001595615"/>
    </source>
</evidence>
<name>A0ABV7X7S3_9SPHN</name>
<dbReference type="SUPFAM" id="SSF53474">
    <property type="entry name" value="alpha/beta-Hydrolases"/>
    <property type="match status" value="1"/>
</dbReference>
<feature type="signal peptide" evidence="1">
    <location>
        <begin position="1"/>
        <end position="26"/>
    </location>
</feature>
<comment type="caution">
    <text evidence="2">The sequence shown here is derived from an EMBL/GenBank/DDBJ whole genome shotgun (WGS) entry which is preliminary data.</text>
</comment>
<reference evidence="3" key="1">
    <citation type="journal article" date="2019" name="Int. J. Syst. Evol. Microbiol.">
        <title>The Global Catalogue of Microorganisms (GCM) 10K type strain sequencing project: providing services to taxonomists for standard genome sequencing and annotation.</title>
        <authorList>
            <consortium name="The Broad Institute Genomics Platform"/>
            <consortium name="The Broad Institute Genome Sequencing Center for Infectious Disease"/>
            <person name="Wu L."/>
            <person name="Ma J."/>
        </authorList>
    </citation>
    <scope>NUCLEOTIDE SEQUENCE [LARGE SCALE GENOMIC DNA]</scope>
    <source>
        <strain evidence="3">KCTC 42644</strain>
    </source>
</reference>
<gene>
    <name evidence="2" type="ORF">ACFOMD_01560</name>
</gene>
<keyword evidence="3" id="KW-1185">Reference proteome</keyword>
<feature type="chain" id="PRO_5046988647" evidence="1">
    <location>
        <begin position="27"/>
        <end position="366"/>
    </location>
</feature>
<organism evidence="2 3">
    <name type="scientific">Sphingoaurantiacus capsulatus</name>
    <dbReference type="NCBI Taxonomy" id="1771310"/>
    <lineage>
        <taxon>Bacteria</taxon>
        <taxon>Pseudomonadati</taxon>
        <taxon>Pseudomonadota</taxon>
        <taxon>Alphaproteobacteria</taxon>
        <taxon>Sphingomonadales</taxon>
        <taxon>Sphingosinicellaceae</taxon>
        <taxon>Sphingoaurantiacus</taxon>
    </lineage>
</organism>
<dbReference type="Proteomes" id="UP001595615">
    <property type="component" value="Unassembled WGS sequence"/>
</dbReference>
<dbReference type="Gene3D" id="3.40.50.1820">
    <property type="entry name" value="alpha/beta hydrolase"/>
    <property type="match status" value="1"/>
</dbReference>
<dbReference type="EMBL" id="JBHRXV010000001">
    <property type="protein sequence ID" value="MFC3711238.1"/>
    <property type="molecule type" value="Genomic_DNA"/>
</dbReference>
<dbReference type="PROSITE" id="PS51257">
    <property type="entry name" value="PROKAR_LIPOPROTEIN"/>
    <property type="match status" value="1"/>
</dbReference>
<evidence type="ECO:0000313" key="2">
    <source>
        <dbReference type="EMBL" id="MFC3711238.1"/>
    </source>
</evidence>
<dbReference type="InterPro" id="IPR029058">
    <property type="entry name" value="AB_hydrolase_fold"/>
</dbReference>
<dbReference type="RefSeq" id="WP_380855761.1">
    <property type="nucleotide sequence ID" value="NZ_JBHRXV010000001.1"/>
</dbReference>
<proteinExistence type="predicted"/>
<accession>A0ABV7X7S3</accession>
<sequence>MNARHDPIWRRSASCFIALAFLGSCASGAGIAYSTDAPPLILAPTAAAGVTDERGRFRQIFCAIREDHGRELPFDRPCDDALVKLDGEVRAEPSSGWKTPSLANLRIVVIPGIFGECVASRVLPFQDAGAHLSEAHELGRIEWVPVDGRSSSRRNAEIIRNWLASNPTPAHQQLVLVGYSKGVSDILELIGQYPDTLPDGTRIVSVAGVIAGTPLADNWEARYQAVSWLPFPTCKPGDGEGVSSLTRRERLRWLAANKLPQRYRYYSLPAFAERRSISRILKPFHKQLSSIDERNDGQVVFHDGIFPGGSLLGYAHADHWAVTLPMDKGIPAGRLVVDRNSFPRTVLLEAILSVIVEDGAAAPRDQ</sequence>